<dbReference type="AlphaFoldDB" id="A0A4C1WNK0"/>
<evidence type="ECO:0000313" key="2">
    <source>
        <dbReference type="Proteomes" id="UP000299102"/>
    </source>
</evidence>
<gene>
    <name evidence="1" type="ORF">EVAR_48318_1</name>
</gene>
<accession>A0A4C1WNK0</accession>
<reference evidence="1 2" key="1">
    <citation type="journal article" date="2019" name="Commun. Biol.">
        <title>The bagworm genome reveals a unique fibroin gene that provides high tensile strength.</title>
        <authorList>
            <person name="Kono N."/>
            <person name="Nakamura H."/>
            <person name="Ohtoshi R."/>
            <person name="Tomita M."/>
            <person name="Numata K."/>
            <person name="Arakawa K."/>
        </authorList>
    </citation>
    <scope>NUCLEOTIDE SEQUENCE [LARGE SCALE GENOMIC DNA]</scope>
</reference>
<dbReference type="EMBL" id="BGZK01000586">
    <property type="protein sequence ID" value="GBP51695.1"/>
    <property type="molecule type" value="Genomic_DNA"/>
</dbReference>
<dbReference type="Proteomes" id="UP000299102">
    <property type="component" value="Unassembled WGS sequence"/>
</dbReference>
<proteinExistence type="predicted"/>
<evidence type="ECO:0000313" key="1">
    <source>
        <dbReference type="EMBL" id="GBP51695.1"/>
    </source>
</evidence>
<organism evidence="1 2">
    <name type="scientific">Eumeta variegata</name>
    <name type="common">Bagworm moth</name>
    <name type="synonym">Eumeta japonica</name>
    <dbReference type="NCBI Taxonomy" id="151549"/>
    <lineage>
        <taxon>Eukaryota</taxon>
        <taxon>Metazoa</taxon>
        <taxon>Ecdysozoa</taxon>
        <taxon>Arthropoda</taxon>
        <taxon>Hexapoda</taxon>
        <taxon>Insecta</taxon>
        <taxon>Pterygota</taxon>
        <taxon>Neoptera</taxon>
        <taxon>Endopterygota</taxon>
        <taxon>Lepidoptera</taxon>
        <taxon>Glossata</taxon>
        <taxon>Ditrysia</taxon>
        <taxon>Tineoidea</taxon>
        <taxon>Psychidae</taxon>
        <taxon>Oiketicinae</taxon>
        <taxon>Eumeta</taxon>
    </lineage>
</organism>
<name>A0A4C1WNK0_EUMVA</name>
<sequence>MERTAFGTSISETNEESNRIVRRCAGAVPTAPHSPCIFCWGKISEDIYEVERYKLAHSCVWLRCERSLSARALATHWIYRSKRACEPGDSSVETFQISYFLRRKSERNRIRGKYAIVILTHLTECNSGS</sequence>
<keyword evidence="2" id="KW-1185">Reference proteome</keyword>
<protein>
    <submittedName>
        <fullName evidence="1">Uncharacterized protein</fullName>
    </submittedName>
</protein>
<comment type="caution">
    <text evidence="1">The sequence shown here is derived from an EMBL/GenBank/DDBJ whole genome shotgun (WGS) entry which is preliminary data.</text>
</comment>